<reference evidence="4" key="1">
    <citation type="submission" date="2021-02" db="EMBL/GenBank/DDBJ databases">
        <authorList>
            <person name="Nowell W R."/>
        </authorList>
    </citation>
    <scope>NUCLEOTIDE SEQUENCE</scope>
</reference>
<evidence type="ECO:0000313" key="5">
    <source>
        <dbReference type="Proteomes" id="UP000682733"/>
    </source>
</evidence>
<dbReference type="EMBL" id="CAJOBA010032539">
    <property type="protein sequence ID" value="CAF3963780.1"/>
    <property type="molecule type" value="Genomic_DNA"/>
</dbReference>
<protein>
    <submittedName>
        <fullName evidence="4">Uncharacterized protein</fullName>
    </submittedName>
</protein>
<feature type="transmembrane region" description="Helical" evidence="2">
    <location>
        <begin position="226"/>
        <end position="256"/>
    </location>
</feature>
<feature type="non-terminal residue" evidence="4">
    <location>
        <position position="1"/>
    </location>
</feature>
<keyword evidence="2" id="KW-1133">Transmembrane helix</keyword>
<evidence type="ECO:0000256" key="1">
    <source>
        <dbReference type="SAM" id="MobiDB-lite"/>
    </source>
</evidence>
<dbReference type="InterPro" id="IPR011004">
    <property type="entry name" value="Trimer_LpxA-like_sf"/>
</dbReference>
<dbReference type="Proteomes" id="UP000677228">
    <property type="component" value="Unassembled WGS sequence"/>
</dbReference>
<dbReference type="Proteomes" id="UP000682733">
    <property type="component" value="Unassembled WGS sequence"/>
</dbReference>
<comment type="caution">
    <text evidence="4">The sequence shown here is derived from an EMBL/GenBank/DDBJ whole genome shotgun (WGS) entry which is preliminary data.</text>
</comment>
<sequence length="528" mass="61037">VLITVVQLLQYVVWKRLLFPNGMKSGRAKLYSWQCYCWWFLNRIWLLNSSNLNALLGTPFYNFYLRLCGGKVGKQVHVYTISMDTLDLLEITDYTFIEAYVQLNSFSYQDMTYQLDPIKIGANCTTGIRTVVHQGVNIKDNVLVESMSCVTGDITVTSVVDTKQVYGIKRLLSDDSTNISLRLNFLQILYQFVYILIISVINNTGLVTACLVYSSQIFPVSMSMKSYLICISIPVFWVFWLVINIVIALFVLVYIIGKVEPGNYPINSWYDIHKLWFRQLIVCNFDYSFHLFFIYSPCFPIFLRWMGARVGNNVKIAQFHRLLHAPSNLLIINDQVTTNCECMLVPHQVIDGRCIVDKITVGTGAMLTNYVTIHGGGTFVPNYSIIGSMTCYLPNKTFKDYDVIRYTSTRKPRHRSEKSRLNSNKKASKRHRKTDFKYELVKPIDPQFHPTQVRRILHTEHYRQLNGPPQTSPHPQDLPKPLELPDQQQHCPHRKLRLQPGNTIDKLHKIEPEPIKDELSLNKRCSNV</sequence>
<feature type="region of interest" description="Disordered" evidence="1">
    <location>
        <begin position="464"/>
        <end position="488"/>
    </location>
</feature>
<evidence type="ECO:0000313" key="3">
    <source>
        <dbReference type="EMBL" id="CAF1154071.1"/>
    </source>
</evidence>
<dbReference type="EMBL" id="CAJNOK010012023">
    <property type="protein sequence ID" value="CAF1154071.1"/>
    <property type="molecule type" value="Genomic_DNA"/>
</dbReference>
<dbReference type="AlphaFoldDB" id="A0A8S2MKZ3"/>
<feature type="region of interest" description="Disordered" evidence="1">
    <location>
        <begin position="409"/>
        <end position="436"/>
    </location>
</feature>
<evidence type="ECO:0000313" key="4">
    <source>
        <dbReference type="EMBL" id="CAF3963780.1"/>
    </source>
</evidence>
<dbReference type="Gene3D" id="2.160.10.10">
    <property type="entry name" value="Hexapeptide repeat proteins"/>
    <property type="match status" value="2"/>
</dbReference>
<proteinExistence type="predicted"/>
<accession>A0A8S2MKZ3</accession>
<keyword evidence="2" id="KW-0472">Membrane</keyword>
<keyword evidence="2" id="KW-0812">Transmembrane</keyword>
<feature type="transmembrane region" description="Helical" evidence="2">
    <location>
        <begin position="188"/>
        <end position="214"/>
    </location>
</feature>
<organism evidence="4 5">
    <name type="scientific">Didymodactylos carnosus</name>
    <dbReference type="NCBI Taxonomy" id="1234261"/>
    <lineage>
        <taxon>Eukaryota</taxon>
        <taxon>Metazoa</taxon>
        <taxon>Spiralia</taxon>
        <taxon>Gnathifera</taxon>
        <taxon>Rotifera</taxon>
        <taxon>Eurotatoria</taxon>
        <taxon>Bdelloidea</taxon>
        <taxon>Philodinida</taxon>
        <taxon>Philodinidae</taxon>
        <taxon>Didymodactylos</taxon>
    </lineage>
</organism>
<evidence type="ECO:0000256" key="2">
    <source>
        <dbReference type="SAM" id="Phobius"/>
    </source>
</evidence>
<dbReference type="SUPFAM" id="SSF51161">
    <property type="entry name" value="Trimeric LpxA-like enzymes"/>
    <property type="match status" value="2"/>
</dbReference>
<gene>
    <name evidence="3" type="ORF">OVA965_LOCUS21753</name>
    <name evidence="4" type="ORF">TMI583_LOCUS22461</name>
</gene>
<name>A0A8S2MKZ3_9BILA</name>